<evidence type="ECO:0000313" key="2">
    <source>
        <dbReference type="EMBL" id="ORY28686.1"/>
    </source>
</evidence>
<organism evidence="2 3">
    <name type="scientific">Neocallimastix californiae</name>
    <dbReference type="NCBI Taxonomy" id="1754190"/>
    <lineage>
        <taxon>Eukaryota</taxon>
        <taxon>Fungi</taxon>
        <taxon>Fungi incertae sedis</taxon>
        <taxon>Chytridiomycota</taxon>
        <taxon>Chytridiomycota incertae sedis</taxon>
        <taxon>Neocallimastigomycetes</taxon>
        <taxon>Neocallimastigales</taxon>
        <taxon>Neocallimastigaceae</taxon>
        <taxon>Neocallimastix</taxon>
    </lineage>
</organism>
<feature type="non-terminal residue" evidence="2">
    <location>
        <position position="1"/>
    </location>
</feature>
<reference evidence="2 3" key="1">
    <citation type="submission" date="2016-08" db="EMBL/GenBank/DDBJ databases">
        <title>A Parts List for Fungal Cellulosomes Revealed by Comparative Genomics.</title>
        <authorList>
            <consortium name="DOE Joint Genome Institute"/>
            <person name="Haitjema C.H."/>
            <person name="Gilmore S.P."/>
            <person name="Henske J.K."/>
            <person name="Solomon K.V."/>
            <person name="De Groot R."/>
            <person name="Kuo A."/>
            <person name="Mondo S.J."/>
            <person name="Salamov A.A."/>
            <person name="Labutti K."/>
            <person name="Zhao Z."/>
            <person name="Chiniquy J."/>
            <person name="Barry K."/>
            <person name="Brewer H.M."/>
            <person name="Purvine S.O."/>
            <person name="Wright A.T."/>
            <person name="Boxma B."/>
            <person name="Van Alen T."/>
            <person name="Hackstein J.H."/>
            <person name="Baker S.E."/>
            <person name="Grigoriev I.V."/>
            <person name="O'Malley M.A."/>
        </authorList>
    </citation>
    <scope>NUCLEOTIDE SEQUENCE [LARGE SCALE GENOMIC DNA]</scope>
    <source>
        <strain evidence="2 3">G1</strain>
    </source>
</reference>
<dbReference type="AlphaFoldDB" id="A0A1Y2B1S1"/>
<evidence type="ECO:0000259" key="1">
    <source>
        <dbReference type="Pfam" id="PF00005"/>
    </source>
</evidence>
<feature type="domain" description="ABC transporter" evidence="1">
    <location>
        <begin position="9"/>
        <end position="63"/>
    </location>
</feature>
<dbReference type="SUPFAM" id="SSF52540">
    <property type="entry name" value="P-loop containing nucleoside triphosphate hydrolases"/>
    <property type="match status" value="1"/>
</dbReference>
<dbReference type="GO" id="GO:0005524">
    <property type="term" value="F:ATP binding"/>
    <property type="evidence" value="ECO:0007669"/>
    <property type="project" value="InterPro"/>
</dbReference>
<dbReference type="EMBL" id="MCOG01000184">
    <property type="protein sequence ID" value="ORY28686.1"/>
    <property type="molecule type" value="Genomic_DNA"/>
</dbReference>
<proteinExistence type="predicted"/>
<dbReference type="InterPro" id="IPR039421">
    <property type="entry name" value="Type_1_exporter"/>
</dbReference>
<dbReference type="STRING" id="1754190.A0A1Y2B1S1"/>
<keyword evidence="2" id="KW-0378">Hydrolase</keyword>
<dbReference type="OrthoDB" id="6500128at2759"/>
<sequence length="135" mass="15061">QKDIEKAAKLANAHDFITQLPNSYQTNTGERGLQLSGGQKQRIYIAHALMMNPKILLLDEATSALDNQSEKIVQVALDSASSRRTTIIIAHRLSTIKYVDSILVMDKGKIMESGTHDKLMTKKGIYYNLVENQAM</sequence>
<protein>
    <submittedName>
        <fullName evidence="2">p-loop containing nucleoside triphosphate hydrolase protein</fullName>
    </submittedName>
</protein>
<dbReference type="Gene3D" id="3.40.50.300">
    <property type="entry name" value="P-loop containing nucleotide triphosphate hydrolases"/>
    <property type="match status" value="1"/>
</dbReference>
<keyword evidence="3" id="KW-1185">Reference proteome</keyword>
<accession>A0A1Y2B1S1</accession>
<gene>
    <name evidence="2" type="ORF">LY90DRAFT_358464</name>
</gene>
<dbReference type="Pfam" id="PF00005">
    <property type="entry name" value="ABC_tran"/>
    <property type="match status" value="1"/>
</dbReference>
<evidence type="ECO:0000313" key="3">
    <source>
        <dbReference type="Proteomes" id="UP000193920"/>
    </source>
</evidence>
<name>A0A1Y2B1S1_9FUNG</name>
<dbReference type="GO" id="GO:0090374">
    <property type="term" value="P:oligopeptide export from mitochondrion"/>
    <property type="evidence" value="ECO:0007669"/>
    <property type="project" value="TreeGrafter"/>
</dbReference>
<dbReference type="InterPro" id="IPR003439">
    <property type="entry name" value="ABC_transporter-like_ATP-bd"/>
</dbReference>
<dbReference type="PANTHER" id="PTHR43394:SF27">
    <property type="entry name" value="ATP-DEPENDENT TRANSLOCASE ABCB1-LIKE"/>
    <property type="match status" value="1"/>
</dbReference>
<dbReference type="FunFam" id="3.40.50.300:FF:002695">
    <property type="entry name" value="ABC multidrug transporter, putative"/>
    <property type="match status" value="1"/>
</dbReference>
<feature type="non-terminal residue" evidence="2">
    <location>
        <position position="135"/>
    </location>
</feature>
<dbReference type="Proteomes" id="UP000193920">
    <property type="component" value="Unassembled WGS sequence"/>
</dbReference>
<dbReference type="InterPro" id="IPR027417">
    <property type="entry name" value="P-loop_NTPase"/>
</dbReference>
<dbReference type="PANTHER" id="PTHR43394">
    <property type="entry name" value="ATP-DEPENDENT PERMEASE MDL1, MITOCHONDRIAL"/>
    <property type="match status" value="1"/>
</dbReference>
<dbReference type="GO" id="GO:0015421">
    <property type="term" value="F:ABC-type oligopeptide transporter activity"/>
    <property type="evidence" value="ECO:0007669"/>
    <property type="project" value="TreeGrafter"/>
</dbReference>
<dbReference type="GO" id="GO:0005743">
    <property type="term" value="C:mitochondrial inner membrane"/>
    <property type="evidence" value="ECO:0007669"/>
    <property type="project" value="TreeGrafter"/>
</dbReference>
<dbReference type="GO" id="GO:0016887">
    <property type="term" value="F:ATP hydrolysis activity"/>
    <property type="evidence" value="ECO:0007669"/>
    <property type="project" value="InterPro"/>
</dbReference>
<comment type="caution">
    <text evidence="2">The sequence shown here is derived from an EMBL/GenBank/DDBJ whole genome shotgun (WGS) entry which is preliminary data.</text>
</comment>